<sequence length="442" mass="48925">MVTDDTIGLFAEYATRIFAVLLLRFRESLKVEIVISLGAGATQENGKIIARLFGAVGKIWKPDEKLFDAVTGLSGSGPAYIFLVIQAFADGVVAAGKGRPAGGGGRGRGRGRGRGGIKLIDLDPEPPCEIVPNPAVGGVEPVVNGVADKDIAMLSLRLSSLTFHRDATIAAVRAHCNTYVEHSIVQVYAPFNFYSSTVTQMSSLYHDPTPTLRTQSTCQQGEIAWNNVTDGLSMDVDKQQTLLEGDIEKIEIPAQGELNLCEAHNIQEPCQGMLFESDEEARTFYDDYAGRVGFVTRVLSSRKSERDGTIISRGLGCRGDLENHKNESIMIKKKNKGRENCAAMILVKREKPGNWVIRKFIKEHNHPLRVSISKRRLPFDEKDKRIQELSAELRVKKRLTAAYREQLLAIMKDVDGHNERLSSKVEIVRNNLKKLEANILQI</sequence>
<protein>
    <submittedName>
        <fullName evidence="1">Uncharacterized protein</fullName>
    </submittedName>
</protein>
<organism evidence="1 2">
    <name type="scientific">Smallanthus sonchifolius</name>
    <dbReference type="NCBI Taxonomy" id="185202"/>
    <lineage>
        <taxon>Eukaryota</taxon>
        <taxon>Viridiplantae</taxon>
        <taxon>Streptophyta</taxon>
        <taxon>Embryophyta</taxon>
        <taxon>Tracheophyta</taxon>
        <taxon>Spermatophyta</taxon>
        <taxon>Magnoliopsida</taxon>
        <taxon>eudicotyledons</taxon>
        <taxon>Gunneridae</taxon>
        <taxon>Pentapetalae</taxon>
        <taxon>asterids</taxon>
        <taxon>campanulids</taxon>
        <taxon>Asterales</taxon>
        <taxon>Asteraceae</taxon>
        <taxon>Asteroideae</taxon>
        <taxon>Heliantheae alliance</taxon>
        <taxon>Millerieae</taxon>
        <taxon>Smallanthus</taxon>
    </lineage>
</organism>
<reference evidence="1 2" key="2">
    <citation type="journal article" date="2022" name="Mol. Ecol. Resour.">
        <title>The genomes of chicory, endive, great burdock and yacon provide insights into Asteraceae paleo-polyploidization history and plant inulin production.</title>
        <authorList>
            <person name="Fan W."/>
            <person name="Wang S."/>
            <person name="Wang H."/>
            <person name="Wang A."/>
            <person name="Jiang F."/>
            <person name="Liu H."/>
            <person name="Zhao H."/>
            <person name="Xu D."/>
            <person name="Zhang Y."/>
        </authorList>
    </citation>
    <scope>NUCLEOTIDE SEQUENCE [LARGE SCALE GENOMIC DNA]</scope>
    <source>
        <strain evidence="2">cv. Yunnan</strain>
        <tissue evidence="1">Leaves</tissue>
    </source>
</reference>
<proteinExistence type="predicted"/>
<accession>A0ACB9K397</accession>
<keyword evidence="2" id="KW-1185">Reference proteome</keyword>
<name>A0ACB9K397_9ASTR</name>
<dbReference type="EMBL" id="CM042018">
    <property type="protein sequence ID" value="KAI3826746.1"/>
    <property type="molecule type" value="Genomic_DNA"/>
</dbReference>
<gene>
    <name evidence="1" type="ORF">L1987_00799</name>
</gene>
<evidence type="ECO:0000313" key="2">
    <source>
        <dbReference type="Proteomes" id="UP001056120"/>
    </source>
</evidence>
<comment type="caution">
    <text evidence="1">The sequence shown here is derived from an EMBL/GenBank/DDBJ whole genome shotgun (WGS) entry which is preliminary data.</text>
</comment>
<dbReference type="Proteomes" id="UP001056120">
    <property type="component" value="Linkage Group LG01"/>
</dbReference>
<reference evidence="2" key="1">
    <citation type="journal article" date="2022" name="Mol. Ecol. Resour.">
        <title>The genomes of chicory, endive, great burdock and yacon provide insights into Asteraceae palaeo-polyploidization history and plant inulin production.</title>
        <authorList>
            <person name="Fan W."/>
            <person name="Wang S."/>
            <person name="Wang H."/>
            <person name="Wang A."/>
            <person name="Jiang F."/>
            <person name="Liu H."/>
            <person name="Zhao H."/>
            <person name="Xu D."/>
            <person name="Zhang Y."/>
        </authorList>
    </citation>
    <scope>NUCLEOTIDE SEQUENCE [LARGE SCALE GENOMIC DNA]</scope>
    <source>
        <strain evidence="2">cv. Yunnan</strain>
    </source>
</reference>
<evidence type="ECO:0000313" key="1">
    <source>
        <dbReference type="EMBL" id="KAI3826746.1"/>
    </source>
</evidence>